<keyword evidence="2" id="KW-0597">Phosphoprotein</keyword>
<dbReference type="Pfam" id="PF00550">
    <property type="entry name" value="PP-binding"/>
    <property type="match status" value="1"/>
</dbReference>
<dbReference type="InterPro" id="IPR023213">
    <property type="entry name" value="CAT-like_dom_sf"/>
</dbReference>
<accession>A0A816X0Q5</accession>
<organism evidence="4 5">
    <name type="scientific">Rotaria magnacalcarata</name>
    <dbReference type="NCBI Taxonomy" id="392030"/>
    <lineage>
        <taxon>Eukaryota</taxon>
        <taxon>Metazoa</taxon>
        <taxon>Spiralia</taxon>
        <taxon>Gnathifera</taxon>
        <taxon>Rotifera</taxon>
        <taxon>Eurotatoria</taxon>
        <taxon>Bdelloidea</taxon>
        <taxon>Philodinida</taxon>
        <taxon>Philodinidae</taxon>
        <taxon>Rotaria</taxon>
    </lineage>
</organism>
<dbReference type="GO" id="GO:0005737">
    <property type="term" value="C:cytoplasm"/>
    <property type="evidence" value="ECO:0007669"/>
    <property type="project" value="TreeGrafter"/>
</dbReference>
<dbReference type="PROSITE" id="PS00455">
    <property type="entry name" value="AMP_BINDING"/>
    <property type="match status" value="1"/>
</dbReference>
<dbReference type="GO" id="GO:0044550">
    <property type="term" value="P:secondary metabolite biosynthetic process"/>
    <property type="evidence" value="ECO:0007669"/>
    <property type="project" value="TreeGrafter"/>
</dbReference>
<dbReference type="AlphaFoldDB" id="A0A816X0Q5"/>
<dbReference type="PRINTS" id="PR00154">
    <property type="entry name" value="AMPBINDING"/>
</dbReference>
<dbReference type="Gene3D" id="3.30.559.10">
    <property type="entry name" value="Chloramphenicol acetyltransferase-like domain"/>
    <property type="match status" value="1"/>
</dbReference>
<dbReference type="Gene3D" id="3.30.559.30">
    <property type="entry name" value="Nonribosomal peptide synthetase, condensation domain"/>
    <property type="match status" value="1"/>
</dbReference>
<protein>
    <recommendedName>
        <fullName evidence="3">Carrier domain-containing protein</fullName>
    </recommendedName>
</protein>
<dbReference type="InterPro" id="IPR001242">
    <property type="entry name" value="Condensation_dom"/>
</dbReference>
<dbReference type="InterPro" id="IPR042099">
    <property type="entry name" value="ANL_N_sf"/>
</dbReference>
<dbReference type="Gene3D" id="3.30.300.30">
    <property type="match status" value="1"/>
</dbReference>
<dbReference type="GO" id="GO:0031177">
    <property type="term" value="F:phosphopantetheine binding"/>
    <property type="evidence" value="ECO:0007669"/>
    <property type="project" value="TreeGrafter"/>
</dbReference>
<dbReference type="FunFam" id="3.40.50.980:FF:000001">
    <property type="entry name" value="Non-ribosomal peptide synthetase"/>
    <property type="match status" value="1"/>
</dbReference>
<dbReference type="PANTHER" id="PTHR45527">
    <property type="entry name" value="NONRIBOSOMAL PEPTIDE SYNTHETASE"/>
    <property type="match status" value="1"/>
</dbReference>
<dbReference type="InterPro" id="IPR036736">
    <property type="entry name" value="ACP-like_sf"/>
</dbReference>
<dbReference type="PANTHER" id="PTHR45527:SF1">
    <property type="entry name" value="FATTY ACID SYNTHASE"/>
    <property type="match status" value="1"/>
</dbReference>
<evidence type="ECO:0000313" key="4">
    <source>
        <dbReference type="EMBL" id="CAF2141116.1"/>
    </source>
</evidence>
<dbReference type="Gene3D" id="3.40.50.12780">
    <property type="entry name" value="N-terminal domain of ligase-like"/>
    <property type="match status" value="1"/>
</dbReference>
<reference evidence="4" key="1">
    <citation type="submission" date="2021-02" db="EMBL/GenBank/DDBJ databases">
        <authorList>
            <person name="Nowell W R."/>
        </authorList>
    </citation>
    <scope>NUCLEOTIDE SEQUENCE</scope>
</reference>
<feature type="non-terminal residue" evidence="4">
    <location>
        <position position="1"/>
    </location>
</feature>
<evidence type="ECO:0000256" key="2">
    <source>
        <dbReference type="ARBA" id="ARBA00022553"/>
    </source>
</evidence>
<dbReference type="SUPFAM" id="SSF56801">
    <property type="entry name" value="Acetyl-CoA synthetase-like"/>
    <property type="match status" value="2"/>
</dbReference>
<dbReference type="EMBL" id="CAJNRG010012570">
    <property type="protein sequence ID" value="CAF2141116.1"/>
    <property type="molecule type" value="Genomic_DNA"/>
</dbReference>
<dbReference type="InterPro" id="IPR000873">
    <property type="entry name" value="AMP-dep_synth/lig_dom"/>
</dbReference>
<dbReference type="CDD" id="cd19531">
    <property type="entry name" value="LCL_NRPS-like"/>
    <property type="match status" value="1"/>
</dbReference>
<evidence type="ECO:0000313" key="5">
    <source>
        <dbReference type="Proteomes" id="UP000663887"/>
    </source>
</evidence>
<dbReference type="Gene3D" id="1.10.1200.10">
    <property type="entry name" value="ACP-like"/>
    <property type="match status" value="1"/>
</dbReference>
<name>A0A816X0Q5_9BILA</name>
<dbReference type="GO" id="GO:0003824">
    <property type="term" value="F:catalytic activity"/>
    <property type="evidence" value="ECO:0007669"/>
    <property type="project" value="InterPro"/>
</dbReference>
<feature type="domain" description="Carrier" evidence="3">
    <location>
        <begin position="91"/>
        <end position="168"/>
    </location>
</feature>
<dbReference type="PROSITE" id="PS50075">
    <property type="entry name" value="CARRIER"/>
    <property type="match status" value="1"/>
</dbReference>
<evidence type="ECO:0000259" key="3">
    <source>
        <dbReference type="PROSITE" id="PS50075"/>
    </source>
</evidence>
<dbReference type="InterPro" id="IPR020845">
    <property type="entry name" value="AMP-binding_CS"/>
</dbReference>
<dbReference type="Pfam" id="PF00501">
    <property type="entry name" value="AMP-binding"/>
    <property type="match status" value="1"/>
</dbReference>
<comment type="caution">
    <text evidence="4">The sequence shown here is derived from an EMBL/GenBank/DDBJ whole genome shotgun (WGS) entry which is preliminary data.</text>
</comment>
<dbReference type="InterPro" id="IPR009081">
    <property type="entry name" value="PP-bd_ACP"/>
</dbReference>
<evidence type="ECO:0000256" key="1">
    <source>
        <dbReference type="ARBA" id="ARBA00022450"/>
    </source>
</evidence>
<dbReference type="Proteomes" id="UP000663887">
    <property type="component" value="Unassembled WGS sequence"/>
</dbReference>
<dbReference type="InterPro" id="IPR020459">
    <property type="entry name" value="AMP-binding"/>
</dbReference>
<dbReference type="GO" id="GO:0043041">
    <property type="term" value="P:amino acid activation for nonribosomal peptide biosynthetic process"/>
    <property type="evidence" value="ECO:0007669"/>
    <property type="project" value="TreeGrafter"/>
</dbReference>
<gene>
    <name evidence="4" type="ORF">XDN619_LOCUS26748</name>
</gene>
<dbReference type="SUPFAM" id="SSF47336">
    <property type="entry name" value="ACP-like"/>
    <property type="match status" value="1"/>
</dbReference>
<sequence length="1030" mass="118476">GVARSIVLAKEHKKKNIDTEATKYLVGYYVSDDDIDESVMKQYIQRKLPDYMIPNRLIRIEKVPVTINGKLDTKALPEVDFSKSDQHQLVLPENDLETKMVYIWSDLFSLPVENISVHHDFFSLGGDSILAIKLSLMITNSLSIKLTVAAIFQNRTIAKLVSHILHGLDCDASENDRIMKINTAFRTGSNYALSFAQERLWFITEFEGEIGTNAYNVPIFIKFSNNNVRSDLLYRSLLAILHRHEILKTLIHEDQFGVISQHILNDTETDALFKVHELHVDNKEQLDAELFKFATYVFNLRKELPIKVTFYRMNNGNVKSKTRLYMGILMHHICFDGWSMKILYREMQIFYEYFEQTLINPSLDISSYLTLNLPALPVQYKDFAAWQRKYLTGERLHNLSEYWKSKLDGYEMSNLIPDISPRPPVYNYSGDEIMFEVNEQTTAALKALAKNLHVSLFSLLLSTYAFMLSEYTNQQDIVIGTPVANRNQPELENLIGFFVNLLVLRIKLDLHDYAIDFIKKVSEEVIHAQIYQEMPFDALLKQLPIVKDTSRHPIVQVMFVMNTHFQATLTGTDKTIMSTKSLGMSEYLSTHTNFKVAKYDITASIDETDVCLKGNFNFATSVFHHNTIQNFIESYVHILTEFARIGDTCRMQDITCASNKQRTCIERCQNICTTDTEFSAQTTLHKLFEAEVEKSCNKIAIVYNDVQLTYRELNEKANQLAHYLRSICDIQSDNLIALCLDKCELMILSILAVWKSGAAYVPIDPTYPDERIQFILQDTKAKIMITNNKYMTRLNPHDIEKIAIDCPLVMQMVNKNGMNFNPDPNTTKNNLAYVIYTSGTTGEPKGVMVQHESVTSFRNDIIHRYFSIDYNKNSPEAILFISNYVFDYSIEQIALSILSSNTLIVPENISIMDEKFYSYLNQKRLTYLSITPSHLQHIDLKQLKYLRTLTVAGEALRATVFERIRREYTGKIVNAYGVTETTVYNMVSIYENDMKYKNSIGSPLSNTKGFVLNKNLNMLPVHAIGELYLT</sequence>
<dbReference type="InterPro" id="IPR045851">
    <property type="entry name" value="AMP-bd_C_sf"/>
</dbReference>
<proteinExistence type="predicted"/>
<keyword evidence="1" id="KW-0596">Phosphopantetheine</keyword>
<dbReference type="Pfam" id="PF00668">
    <property type="entry name" value="Condensation"/>
    <property type="match status" value="1"/>
</dbReference>
<dbReference type="SUPFAM" id="SSF52777">
    <property type="entry name" value="CoA-dependent acyltransferases"/>
    <property type="match status" value="2"/>
</dbReference>
<feature type="non-terminal residue" evidence="4">
    <location>
        <position position="1030"/>
    </location>
</feature>